<evidence type="ECO:0000256" key="1">
    <source>
        <dbReference type="SAM" id="MobiDB-lite"/>
    </source>
</evidence>
<dbReference type="OrthoDB" id="6772146at2759"/>
<comment type="caution">
    <text evidence="2">The sequence shown here is derived from an EMBL/GenBank/DDBJ whole genome shotgun (WGS) entry which is preliminary data.</text>
</comment>
<dbReference type="Proteomes" id="UP001152888">
    <property type="component" value="Unassembled WGS sequence"/>
</dbReference>
<reference evidence="2" key="1">
    <citation type="submission" date="2022-03" db="EMBL/GenBank/DDBJ databases">
        <authorList>
            <person name="Sayadi A."/>
        </authorList>
    </citation>
    <scope>NUCLEOTIDE SEQUENCE</scope>
</reference>
<evidence type="ECO:0000313" key="3">
    <source>
        <dbReference type="Proteomes" id="UP001152888"/>
    </source>
</evidence>
<dbReference type="PANTHER" id="PTHR10773">
    <property type="entry name" value="DNA-DIRECTED RNA POLYMERASES I, II, AND III SUBUNIT RPABC2"/>
    <property type="match status" value="1"/>
</dbReference>
<evidence type="ECO:0000313" key="2">
    <source>
        <dbReference type="EMBL" id="CAH1976397.1"/>
    </source>
</evidence>
<organism evidence="2 3">
    <name type="scientific">Acanthoscelides obtectus</name>
    <name type="common">Bean weevil</name>
    <name type="synonym">Bruchus obtectus</name>
    <dbReference type="NCBI Taxonomy" id="200917"/>
    <lineage>
        <taxon>Eukaryota</taxon>
        <taxon>Metazoa</taxon>
        <taxon>Ecdysozoa</taxon>
        <taxon>Arthropoda</taxon>
        <taxon>Hexapoda</taxon>
        <taxon>Insecta</taxon>
        <taxon>Pterygota</taxon>
        <taxon>Neoptera</taxon>
        <taxon>Endopterygota</taxon>
        <taxon>Coleoptera</taxon>
        <taxon>Polyphaga</taxon>
        <taxon>Cucujiformia</taxon>
        <taxon>Chrysomeloidea</taxon>
        <taxon>Chrysomelidae</taxon>
        <taxon>Bruchinae</taxon>
        <taxon>Bruchini</taxon>
        <taxon>Acanthoscelides</taxon>
    </lineage>
</organism>
<dbReference type="PANTHER" id="PTHR10773:SF19">
    <property type="match status" value="1"/>
</dbReference>
<keyword evidence="3" id="KW-1185">Reference proteome</keyword>
<proteinExistence type="predicted"/>
<feature type="region of interest" description="Disordered" evidence="1">
    <location>
        <begin position="1"/>
        <end position="29"/>
    </location>
</feature>
<protein>
    <submittedName>
        <fullName evidence="2">Uncharacterized protein</fullName>
    </submittedName>
</protein>
<sequence length="263" mass="30126">MRAALNKLNDEGIVRPDARGGRHASLREKDSATRSAVLAHIQLFPRMESHFCRQSTTREYLHPDLTIKKMYYFYVQEGRQPQCSYHTYRRVFKSLNLSFHHPKKDQCNLCSSYKEGSTETKAKLEDSFAAHIAEKDSVRKKKKDAKESSQENPEIMEIKEKVEAELGVKYNEGQIWKKIQNIKTRLKAKTDRNQTGNKPIKLKGWEQELLNFLQKSVDYTPTACAEEETITEEASGSSGPVLEATIMKAGPSKEPSKKNENED</sequence>
<feature type="compositionally biased region" description="Basic and acidic residues" evidence="1">
    <location>
        <begin position="8"/>
        <end position="29"/>
    </location>
</feature>
<name>A0A9P0PC41_ACAOB</name>
<dbReference type="EMBL" id="CAKOFQ010006847">
    <property type="protein sequence ID" value="CAH1976397.1"/>
    <property type="molecule type" value="Genomic_DNA"/>
</dbReference>
<dbReference type="AlphaFoldDB" id="A0A9P0PC41"/>
<accession>A0A9P0PC41</accession>
<gene>
    <name evidence="2" type="ORF">ACAOBT_LOCUS12122</name>
</gene>